<sequence>MVRHRGKKARKIEAVGEDSGVAELNETAANQEVEIHGDDVDVVTIDDQISNPCELANLEIGEAAARVIKQANTWATGVEVPLGPTASTAAVDNSTETGSSSGSIVQRLSLIGDKEEHLRSAPGRVGDDELDKELEAGKELAQRGYASKILDLLKQKCEQEEAAKTATQLGCSDNRPIITTQYRPEPIGTPRVPPIPLGVPLHTFRSQQKVPATMTNQGVNNSSAGDYNFNNPVDRQPLDLSFKKLGTSLTSTAGMYANTNLVNIYDKLVSTYDIDRPNRSHDSAMNPSPVKEFIEEPNRRGVIDELQIWMDQGSRSLFTSTIIEERRCVGPALGVRVGKILVNPWVSPQNDDQRKLLADILAGELKVGLLKSRDGRIIMRRKGLVMLQSDRLGCRCGGCVLRFPEKYDAWLGWIGHEIHQVGILDEFQKGFIMICPDCGLNPASPTVLDNCTDAILTCIRHWDDVNKGVIMEAVPLRVDCLCNRMFAKKMQNQEATSTTKRGIL</sequence>
<comment type="caution">
    <text evidence="1">The sequence shown here is derived from an EMBL/GenBank/DDBJ whole genome shotgun (WGS) entry which is preliminary data.</text>
</comment>
<evidence type="ECO:0000313" key="2">
    <source>
        <dbReference type="Proteomes" id="UP001239111"/>
    </source>
</evidence>
<name>A0ACC2PSS0_9HYME</name>
<dbReference type="EMBL" id="CM056741">
    <property type="protein sequence ID" value="KAJ8685639.1"/>
    <property type="molecule type" value="Genomic_DNA"/>
</dbReference>
<keyword evidence="2" id="KW-1185">Reference proteome</keyword>
<reference evidence="1" key="1">
    <citation type="submission" date="2023-04" db="EMBL/GenBank/DDBJ databases">
        <title>A chromosome-level genome assembly of the parasitoid wasp Eretmocerus hayati.</title>
        <authorList>
            <person name="Zhong Y."/>
            <person name="Liu S."/>
            <person name="Liu Y."/>
        </authorList>
    </citation>
    <scope>NUCLEOTIDE SEQUENCE</scope>
    <source>
        <strain evidence="1">ZJU_SS_LIU_2023</strain>
    </source>
</reference>
<gene>
    <name evidence="1" type="ORF">QAD02_021432</name>
</gene>
<dbReference type="Proteomes" id="UP001239111">
    <property type="component" value="Chromosome 1"/>
</dbReference>
<evidence type="ECO:0000313" key="1">
    <source>
        <dbReference type="EMBL" id="KAJ8685639.1"/>
    </source>
</evidence>
<protein>
    <submittedName>
        <fullName evidence="1">Uncharacterized protein</fullName>
    </submittedName>
</protein>
<accession>A0ACC2PSS0</accession>
<organism evidence="1 2">
    <name type="scientific">Eretmocerus hayati</name>
    <dbReference type="NCBI Taxonomy" id="131215"/>
    <lineage>
        <taxon>Eukaryota</taxon>
        <taxon>Metazoa</taxon>
        <taxon>Ecdysozoa</taxon>
        <taxon>Arthropoda</taxon>
        <taxon>Hexapoda</taxon>
        <taxon>Insecta</taxon>
        <taxon>Pterygota</taxon>
        <taxon>Neoptera</taxon>
        <taxon>Endopterygota</taxon>
        <taxon>Hymenoptera</taxon>
        <taxon>Apocrita</taxon>
        <taxon>Proctotrupomorpha</taxon>
        <taxon>Chalcidoidea</taxon>
        <taxon>Aphelinidae</taxon>
        <taxon>Aphelininae</taxon>
        <taxon>Eretmocerus</taxon>
    </lineage>
</organism>
<proteinExistence type="predicted"/>